<gene>
    <name evidence="2" type="ORF">CSSPJE1EN1_LOCUS2419</name>
</gene>
<evidence type="ECO:0000259" key="1">
    <source>
        <dbReference type="PROSITE" id="PS51782"/>
    </source>
</evidence>
<accession>A0ABP0VR65</accession>
<dbReference type="PANTHER" id="PTHR33734">
    <property type="entry name" value="LYSM DOMAIN-CONTAINING GPI-ANCHORED PROTEIN 2"/>
    <property type="match status" value="1"/>
</dbReference>
<evidence type="ECO:0000313" key="2">
    <source>
        <dbReference type="EMBL" id="CAK9256941.1"/>
    </source>
</evidence>
<protein>
    <recommendedName>
        <fullName evidence="1">LysM domain-containing protein</fullName>
    </recommendedName>
</protein>
<dbReference type="EMBL" id="OZ020105">
    <property type="protein sequence ID" value="CAK9256941.1"/>
    <property type="molecule type" value="Genomic_DNA"/>
</dbReference>
<dbReference type="InterPro" id="IPR018392">
    <property type="entry name" value="LysM"/>
</dbReference>
<dbReference type="SMART" id="SM00257">
    <property type="entry name" value="LysM"/>
    <property type="match status" value="1"/>
</dbReference>
<feature type="domain" description="LysM" evidence="1">
    <location>
        <begin position="101"/>
        <end position="145"/>
    </location>
</feature>
<dbReference type="InterPro" id="IPR036779">
    <property type="entry name" value="LysM_dom_sf"/>
</dbReference>
<dbReference type="SUPFAM" id="SSF54106">
    <property type="entry name" value="LysM domain"/>
    <property type="match status" value="1"/>
</dbReference>
<reference evidence="2" key="1">
    <citation type="submission" date="2024-02" db="EMBL/GenBank/DDBJ databases">
        <authorList>
            <consortium name="ELIXIR-Norway"/>
            <consortium name="Elixir Norway"/>
        </authorList>
    </citation>
    <scope>NUCLEOTIDE SEQUENCE</scope>
</reference>
<dbReference type="Proteomes" id="UP001497444">
    <property type="component" value="Chromosome 10"/>
</dbReference>
<name>A0ABP0VR65_9BRYO</name>
<dbReference type="CDD" id="cd00118">
    <property type="entry name" value="LysM"/>
    <property type="match status" value="1"/>
</dbReference>
<dbReference type="Pfam" id="PF01476">
    <property type="entry name" value="LysM"/>
    <property type="match status" value="1"/>
</dbReference>
<organism evidence="2 3">
    <name type="scientific">Sphagnum jensenii</name>
    <dbReference type="NCBI Taxonomy" id="128206"/>
    <lineage>
        <taxon>Eukaryota</taxon>
        <taxon>Viridiplantae</taxon>
        <taxon>Streptophyta</taxon>
        <taxon>Embryophyta</taxon>
        <taxon>Bryophyta</taxon>
        <taxon>Sphagnophytina</taxon>
        <taxon>Sphagnopsida</taxon>
        <taxon>Sphagnales</taxon>
        <taxon>Sphagnaceae</taxon>
        <taxon>Sphagnum</taxon>
    </lineage>
</organism>
<proteinExistence type="predicted"/>
<sequence length="147" mass="15599">MSAPAASGGSKGDKEGKGIKDETIAKAAGVVIGAGIVWSLIKSFWPKKSSEATLVETENLQVDVKSEGIEETAESKIKEVEHRGKDIFGNAKERFFEKKSDVIDVHKGDTLWGISRKYGVSVEALKAANGIKAGDLLSAGDTLVIPK</sequence>
<dbReference type="PROSITE" id="PS51782">
    <property type="entry name" value="LYSM"/>
    <property type="match status" value="1"/>
</dbReference>
<dbReference type="Gene3D" id="3.10.350.10">
    <property type="entry name" value="LysM domain"/>
    <property type="match status" value="1"/>
</dbReference>
<keyword evidence="3" id="KW-1185">Reference proteome</keyword>
<evidence type="ECO:0000313" key="3">
    <source>
        <dbReference type="Proteomes" id="UP001497444"/>
    </source>
</evidence>
<dbReference type="PANTHER" id="PTHR33734:SF26">
    <property type="entry name" value="LYSM DOMAIN-CONTAINING PROTEIN"/>
    <property type="match status" value="1"/>
</dbReference>